<feature type="signal peptide" evidence="1">
    <location>
        <begin position="1"/>
        <end position="26"/>
    </location>
</feature>
<geneLocation type="plasmid" evidence="2 3">
    <name>unnamed2</name>
</geneLocation>
<accession>A0ABZ3EAD0</accession>
<evidence type="ECO:0000313" key="3">
    <source>
        <dbReference type="Proteomes" id="UP001445268"/>
    </source>
</evidence>
<sequence>MIIRGRFFAALLSSSLFFFSPLVASALSYADNELIELGREQISVPSEIDLDFDELTRFVWALFEHRNVLSEITARLAVGVEDRVDLIEEMTERNEKVFSKYNLSAERVAILERVLFEIPEMMDYIELIAMDLPRDIRSNAKIPSSYDEVIKRLDGVVTYNVKAAIEEQMSLNTGTSNNNSSTWFNN</sequence>
<dbReference type="EMBL" id="CP152382">
    <property type="protein sequence ID" value="XAF56173.1"/>
    <property type="molecule type" value="Genomic_DNA"/>
</dbReference>
<evidence type="ECO:0000256" key="1">
    <source>
        <dbReference type="SAM" id="SignalP"/>
    </source>
</evidence>
<proteinExistence type="predicted"/>
<evidence type="ECO:0000313" key="2">
    <source>
        <dbReference type="EMBL" id="XAF56173.1"/>
    </source>
</evidence>
<keyword evidence="2" id="KW-0614">Plasmid</keyword>
<gene>
    <name evidence="2" type="ORF">AAGT77_20680</name>
</gene>
<name>A0ABZ3EAD0_9GAMM</name>
<reference evidence="2 3" key="1">
    <citation type="submission" date="2024-04" db="EMBL/GenBank/DDBJ databases">
        <title>Marinobacter sp. SBY-1.</title>
        <authorList>
            <person name="Pan C."/>
        </authorList>
    </citation>
    <scope>NUCLEOTIDE SEQUENCE [LARGE SCALE GENOMIC DNA]</scope>
    <source>
        <strain evidence="2 3">SBY-1</strain>
        <plasmid evidence="2 3">unnamed2</plasmid>
    </source>
</reference>
<dbReference type="RefSeq" id="WP_342632721.1">
    <property type="nucleotide sequence ID" value="NZ_CP152382.1"/>
</dbReference>
<feature type="chain" id="PRO_5046213629" evidence="1">
    <location>
        <begin position="27"/>
        <end position="186"/>
    </location>
</feature>
<keyword evidence="1" id="KW-0732">Signal</keyword>
<dbReference type="Proteomes" id="UP001445268">
    <property type="component" value="Plasmid unnamed2"/>
</dbReference>
<protein>
    <submittedName>
        <fullName evidence="2">Uncharacterized protein</fullName>
    </submittedName>
</protein>
<organism evidence="2 3">
    <name type="scientific">Marinobacter alkaliphilus</name>
    <dbReference type="NCBI Taxonomy" id="254719"/>
    <lineage>
        <taxon>Bacteria</taxon>
        <taxon>Pseudomonadati</taxon>
        <taxon>Pseudomonadota</taxon>
        <taxon>Gammaproteobacteria</taxon>
        <taxon>Pseudomonadales</taxon>
        <taxon>Marinobacteraceae</taxon>
        <taxon>Marinobacter</taxon>
    </lineage>
</organism>
<keyword evidence="3" id="KW-1185">Reference proteome</keyword>